<evidence type="ECO:0000313" key="2">
    <source>
        <dbReference type="Proteomes" id="UP001194696"/>
    </source>
</evidence>
<evidence type="ECO:0008006" key="3">
    <source>
        <dbReference type="Google" id="ProtNLM"/>
    </source>
</evidence>
<accession>A0ABQ7JKK7</accession>
<proteinExistence type="predicted"/>
<dbReference type="Proteomes" id="UP001194696">
    <property type="component" value="Unassembled WGS sequence"/>
</dbReference>
<keyword evidence="2" id="KW-1185">Reference proteome</keyword>
<comment type="caution">
    <text evidence="1">The sequence shown here is derived from an EMBL/GenBank/DDBJ whole genome shotgun (WGS) entry which is preliminary data.</text>
</comment>
<dbReference type="InterPro" id="IPR032675">
    <property type="entry name" value="LRR_dom_sf"/>
</dbReference>
<name>A0ABQ7JKK7_9FUNG</name>
<protein>
    <recommendedName>
        <fullName evidence="3">F-box domain-containing protein</fullName>
    </recommendedName>
</protein>
<gene>
    <name evidence="1" type="ORF">BGZ96_002582</name>
</gene>
<dbReference type="Gene3D" id="3.80.10.10">
    <property type="entry name" value="Ribonuclease Inhibitor"/>
    <property type="match status" value="1"/>
</dbReference>
<evidence type="ECO:0000313" key="1">
    <source>
        <dbReference type="EMBL" id="KAG0277999.1"/>
    </source>
</evidence>
<feature type="non-terminal residue" evidence="1">
    <location>
        <position position="495"/>
    </location>
</feature>
<reference evidence="1 2" key="1">
    <citation type="journal article" date="2020" name="Fungal Divers.">
        <title>Resolving the Mortierellaceae phylogeny through synthesis of multi-gene phylogenetics and phylogenomics.</title>
        <authorList>
            <person name="Vandepol N."/>
            <person name="Liber J."/>
            <person name="Desiro A."/>
            <person name="Na H."/>
            <person name="Kennedy M."/>
            <person name="Barry K."/>
            <person name="Grigoriev I.V."/>
            <person name="Miller A.N."/>
            <person name="O'Donnell K."/>
            <person name="Stajich J.E."/>
            <person name="Bonito G."/>
        </authorList>
    </citation>
    <scope>NUCLEOTIDE SEQUENCE [LARGE SCALE GENOMIC DNA]</scope>
    <source>
        <strain evidence="1 2">AD045</strain>
    </source>
</reference>
<organism evidence="1 2">
    <name type="scientific">Linnemannia gamsii</name>
    <dbReference type="NCBI Taxonomy" id="64522"/>
    <lineage>
        <taxon>Eukaryota</taxon>
        <taxon>Fungi</taxon>
        <taxon>Fungi incertae sedis</taxon>
        <taxon>Mucoromycota</taxon>
        <taxon>Mortierellomycotina</taxon>
        <taxon>Mortierellomycetes</taxon>
        <taxon>Mortierellales</taxon>
        <taxon>Mortierellaceae</taxon>
        <taxon>Linnemannia</taxon>
    </lineage>
</organism>
<dbReference type="EMBL" id="JAAAIM010001495">
    <property type="protein sequence ID" value="KAG0277999.1"/>
    <property type="molecule type" value="Genomic_DNA"/>
</dbReference>
<sequence>METTTTTATEVIFSHAASRVLAISELLTLIVSFSSQRSVFSLRRVSGSFWSACAPYFHISLPIAFSPDQSSLTRSQIERVRQACPTIDSLTLTPSNSRHFGVFATTVAPSKLGIVLPYPPTPEVYDSLLFLANGEPSVFSRRLDHLTVFVLGVDWEERFGLRFMPAAKQTDWDDFLNHGSLLGYEFGATTYRHPLTTIMARLPSLTIVGYSGTEQDRQIGWSTLGRILRNDCPRLKSLTLIGLFLVDIGLENFAPIASSVPETTLSSEPWVFASLTSLSLSRTRLSIESICQLSKRLPNLNTIEIRLAGSSRHLSPFGELPEPRTGLPPLKFRKVTLPYVETTELVTFLPLLEQCTDLRLNHVQVVTYQSHFILKAFKKIEKRNHFRHFTIGITSIFSYEMMNLLRMECFESLESLTIKGPIEWLLSALKDGVVGDYKNERRPPAMFWKTLRRVSLMSSSRSSRSSMDTSKLFAALRRMPHLESLYLDHAMRTLD</sequence>
<dbReference type="SUPFAM" id="SSF52047">
    <property type="entry name" value="RNI-like"/>
    <property type="match status" value="1"/>
</dbReference>